<dbReference type="RefSeq" id="WP_205109816.1">
    <property type="nucleotide sequence ID" value="NZ_JACJJL010000014.1"/>
</dbReference>
<name>A0A938WPR5_9BACT</name>
<reference evidence="1 2" key="1">
    <citation type="journal article" date="2021" name="Sci. Rep.">
        <title>The distribution of antibiotic resistance genes in chicken gut microbiota commensals.</title>
        <authorList>
            <person name="Juricova H."/>
            <person name="Matiasovicova J."/>
            <person name="Kubasova T."/>
            <person name="Cejkova D."/>
            <person name="Rychlik I."/>
        </authorList>
    </citation>
    <scope>NUCLEOTIDE SEQUENCE [LARGE SCALE GENOMIC DNA]</scope>
    <source>
        <strain evidence="1 2">An819</strain>
    </source>
</reference>
<dbReference type="InterPro" id="IPR016024">
    <property type="entry name" value="ARM-type_fold"/>
</dbReference>
<dbReference type="PANTHER" id="PTHR34070">
    <property type="entry name" value="ARMADILLO-TYPE FOLD"/>
    <property type="match status" value="1"/>
</dbReference>
<proteinExistence type="predicted"/>
<protein>
    <submittedName>
        <fullName evidence="1">DNA alkylation repair protein</fullName>
    </submittedName>
</protein>
<dbReference type="PANTHER" id="PTHR34070:SF1">
    <property type="entry name" value="DNA ALKYLATION REPAIR PROTEIN"/>
    <property type="match status" value="1"/>
</dbReference>
<dbReference type="Proteomes" id="UP000764045">
    <property type="component" value="Unassembled WGS sequence"/>
</dbReference>
<dbReference type="Gene3D" id="1.25.10.90">
    <property type="match status" value="1"/>
</dbReference>
<dbReference type="AlphaFoldDB" id="A0A938WPR5"/>
<dbReference type="Pfam" id="PF08713">
    <property type="entry name" value="DNA_alkylation"/>
    <property type="match status" value="1"/>
</dbReference>
<dbReference type="InterPro" id="IPR014825">
    <property type="entry name" value="DNA_alkylation"/>
</dbReference>
<organism evidence="1 2">
    <name type="scientific">Marseilla massiliensis</name>
    <dbReference type="NCBI Taxonomy" id="1841864"/>
    <lineage>
        <taxon>Bacteria</taxon>
        <taxon>Pseudomonadati</taxon>
        <taxon>Bacteroidota</taxon>
        <taxon>Bacteroidia</taxon>
        <taxon>Bacteroidales</taxon>
        <taxon>Prevotellaceae</taxon>
        <taxon>Marseilla</taxon>
    </lineage>
</organism>
<accession>A0A938WPR5</accession>
<dbReference type="CDD" id="cd06561">
    <property type="entry name" value="AlkD_like"/>
    <property type="match status" value="1"/>
</dbReference>
<gene>
    <name evidence="1" type="ORF">H6B30_09150</name>
</gene>
<dbReference type="EMBL" id="JACJJL010000014">
    <property type="protein sequence ID" value="MBM6661908.1"/>
    <property type="molecule type" value="Genomic_DNA"/>
</dbReference>
<keyword evidence="2" id="KW-1185">Reference proteome</keyword>
<comment type="caution">
    <text evidence="1">The sequence shown here is derived from an EMBL/GenBank/DDBJ whole genome shotgun (WGS) entry which is preliminary data.</text>
</comment>
<sequence length="233" mass="26998">MDITTTIIEELTALSTEEKRQVLPRFFKTGPGEYGEGDLFIGTAVPDTRQVAKAHRDISMADVEALLNSEWHEVRLAALLIMVAKANKADDSTRKELFDFYLSHTDRINNWDLVDLSVKTVVGEYLMDKPRDQLYILAKSQSPWEVRMAIVSTFAFIRKGELDDTYRLCDMLMNHKHELIHKACGWMLREAGKRDPARLYDYVYANLKRMPRTMLRYAIERFGKSEKATLMKK</sequence>
<evidence type="ECO:0000313" key="2">
    <source>
        <dbReference type="Proteomes" id="UP000764045"/>
    </source>
</evidence>
<dbReference type="SUPFAM" id="SSF48371">
    <property type="entry name" value="ARM repeat"/>
    <property type="match status" value="1"/>
</dbReference>
<evidence type="ECO:0000313" key="1">
    <source>
        <dbReference type="EMBL" id="MBM6661908.1"/>
    </source>
</evidence>